<protein>
    <recommendedName>
        <fullName evidence="5">AAA domain-containing protein</fullName>
    </recommendedName>
</protein>
<keyword evidence="4" id="KW-1185">Reference proteome</keyword>
<dbReference type="PANTHER" id="PTHR43581:SF2">
    <property type="entry name" value="EXCINUCLEASE ATPASE SUBUNIT"/>
    <property type="match status" value="1"/>
</dbReference>
<evidence type="ECO:0000313" key="4">
    <source>
        <dbReference type="Proteomes" id="UP000031473"/>
    </source>
</evidence>
<dbReference type="RefSeq" id="WP_039348616.1">
    <property type="nucleotide sequence ID" value="NZ_FOLA01000003.1"/>
</dbReference>
<gene>
    <name evidence="3" type="ORF">OA86_02935</name>
</gene>
<evidence type="ECO:0000259" key="1">
    <source>
        <dbReference type="Pfam" id="PF12476"/>
    </source>
</evidence>
<dbReference type="SUPFAM" id="SSF52540">
    <property type="entry name" value="P-loop containing nucleoside triphosphate hydrolases"/>
    <property type="match status" value="1"/>
</dbReference>
<evidence type="ECO:0000313" key="3">
    <source>
        <dbReference type="EMBL" id="KIA89604.1"/>
    </source>
</evidence>
<feature type="domain" description="DUF3696" evidence="1">
    <location>
        <begin position="546"/>
        <end position="592"/>
    </location>
</feature>
<dbReference type="Proteomes" id="UP000031473">
    <property type="component" value="Unassembled WGS sequence"/>
</dbReference>
<proteinExistence type="predicted"/>
<name>A0A0C1FP26_9FLAO</name>
<dbReference type="InterPro" id="IPR022532">
    <property type="entry name" value="DUF3696"/>
</dbReference>
<reference evidence="3 4" key="1">
    <citation type="submission" date="2014-10" db="EMBL/GenBank/DDBJ databases">
        <title>Kaistella jeonii genome.</title>
        <authorList>
            <person name="Clayton J.T."/>
            <person name="Newman J.D."/>
        </authorList>
    </citation>
    <scope>NUCLEOTIDE SEQUENCE [LARGE SCALE GENOMIC DNA]</scope>
    <source>
        <strain evidence="3 4">DSM 17048</strain>
    </source>
</reference>
<feature type="domain" description="Endonuclease GajA/Old nuclease/RecF-like AAA" evidence="2">
    <location>
        <begin position="2"/>
        <end position="533"/>
    </location>
</feature>
<dbReference type="InterPro" id="IPR027417">
    <property type="entry name" value="P-loop_NTPase"/>
</dbReference>
<accession>A0A0C1FP26</accession>
<evidence type="ECO:0000259" key="2">
    <source>
        <dbReference type="Pfam" id="PF13175"/>
    </source>
</evidence>
<dbReference type="Pfam" id="PF13175">
    <property type="entry name" value="AAA_15"/>
    <property type="match status" value="1"/>
</dbReference>
<dbReference type="OrthoDB" id="9792800at2"/>
<dbReference type="EMBL" id="JSYL01000002">
    <property type="protein sequence ID" value="KIA89604.1"/>
    <property type="molecule type" value="Genomic_DNA"/>
</dbReference>
<dbReference type="Gene3D" id="3.40.50.300">
    <property type="entry name" value="P-loop containing nucleotide triphosphate hydrolases"/>
    <property type="match status" value="2"/>
</dbReference>
<sequence length="607" mass="70086">MKIGVTNFRVFKDRQEFDIKPITLLTGPNNAGKSAFTKLLELLKLGVDNLDLTGGRHNLGSFENAVNWESPEKKFKIDFPSEIDYLTNNLTTEITFVDGEANQLQIHNKEVSVFNFKIVDHDIIEVDDHTQLVNDIDRADTFELSFDYKYIIDRFFDRSILLKSDWSGKNFLYKKMSAFRQIPPEIIFNNYRDFSILHSGLIPSVKEESEVDPVYGTSLATDIISNRYFSSAFLINNVMDNIAEEEKYLLYDIIINGVDVTERFAEMLIKCQDEVFDNFSYFIPYSNSEKKLSYLLKTAIAIVLKEIHDNFLDEIIDNDLFDDSVDRLKLTENDLFRLIFKEKIIGWKLFDENSGMTFFEQFGNQSDYLEKSLSKVNFISAQRGNIDRVLLNGGSQEMNRVLLNFQNQKDKPNAVYKKFIKEAFEIFGINGELKIKTFENTIMVPYILRDGKEISFADLGFGYSQIIPIIIKIAIMQGNMSLHSNVNNILIIEEPEANLHPNLQSKLADLFALTAVTFPNLRLIIETHSEYIIRKLQFLTAKKQLDNDHSIIYYFNSDEYVDADEPKVKEIVINASGTLSEDFGPGFYDEAIRLRFDLMKLNSEQLN</sequence>
<evidence type="ECO:0008006" key="5">
    <source>
        <dbReference type="Google" id="ProtNLM"/>
    </source>
</evidence>
<organism evidence="3 4">
    <name type="scientific">Kaistella jeonii</name>
    <dbReference type="NCBI Taxonomy" id="266749"/>
    <lineage>
        <taxon>Bacteria</taxon>
        <taxon>Pseudomonadati</taxon>
        <taxon>Bacteroidota</taxon>
        <taxon>Flavobacteriia</taxon>
        <taxon>Flavobacteriales</taxon>
        <taxon>Weeksellaceae</taxon>
        <taxon>Chryseobacterium group</taxon>
        <taxon>Kaistella</taxon>
    </lineage>
</organism>
<dbReference type="Pfam" id="PF12476">
    <property type="entry name" value="DUF3696"/>
    <property type="match status" value="1"/>
</dbReference>
<dbReference type="STRING" id="266749.SAMN05421876_103313"/>
<dbReference type="PANTHER" id="PTHR43581">
    <property type="entry name" value="ATP/GTP PHOSPHATASE"/>
    <property type="match status" value="1"/>
</dbReference>
<dbReference type="AlphaFoldDB" id="A0A0C1FP26"/>
<comment type="caution">
    <text evidence="3">The sequence shown here is derived from an EMBL/GenBank/DDBJ whole genome shotgun (WGS) entry which is preliminary data.</text>
</comment>
<dbReference type="InterPro" id="IPR051396">
    <property type="entry name" value="Bact_Antivir_Def_Nuclease"/>
</dbReference>
<dbReference type="InterPro" id="IPR041685">
    <property type="entry name" value="AAA_GajA/Old/RecF-like"/>
</dbReference>